<evidence type="ECO:0000259" key="2">
    <source>
        <dbReference type="SMART" id="SM00829"/>
    </source>
</evidence>
<protein>
    <recommendedName>
        <fullName evidence="2">Enoyl reductase (ER) domain-containing protein</fullName>
    </recommendedName>
</protein>
<dbReference type="SUPFAM" id="SSF51735">
    <property type="entry name" value="NAD(P)-binding Rossmann-fold domains"/>
    <property type="match status" value="1"/>
</dbReference>
<dbReference type="InterPro" id="IPR036291">
    <property type="entry name" value="NAD(P)-bd_dom_sf"/>
</dbReference>
<keyword evidence="1" id="KW-0521">NADP</keyword>
<dbReference type="GO" id="GO:0016491">
    <property type="term" value="F:oxidoreductase activity"/>
    <property type="evidence" value="ECO:0007669"/>
    <property type="project" value="InterPro"/>
</dbReference>
<organism evidence="3">
    <name type="scientific">marine sediment metagenome</name>
    <dbReference type="NCBI Taxonomy" id="412755"/>
    <lineage>
        <taxon>unclassified sequences</taxon>
        <taxon>metagenomes</taxon>
        <taxon>ecological metagenomes</taxon>
    </lineage>
</organism>
<dbReference type="SMART" id="SM00829">
    <property type="entry name" value="PKS_ER"/>
    <property type="match status" value="1"/>
</dbReference>
<evidence type="ECO:0000256" key="1">
    <source>
        <dbReference type="ARBA" id="ARBA00022857"/>
    </source>
</evidence>
<dbReference type="InterPro" id="IPR011032">
    <property type="entry name" value="GroES-like_sf"/>
</dbReference>
<evidence type="ECO:0000313" key="3">
    <source>
        <dbReference type="EMBL" id="KKN94343.1"/>
    </source>
</evidence>
<dbReference type="Pfam" id="PF08240">
    <property type="entry name" value="ADH_N"/>
    <property type="match status" value="1"/>
</dbReference>
<sequence length="329" mass="33980">MQAVTYSTLGEACDVLTLTEMPTPAPAANEVLVRLSVSGVNPSDVKSRRGRPGVTHPPFDQVIPHSDGAGVIEAVGAGVDPARVGQRVWIWNGQWQRPFGTAATHIALPQAQAVPLPDDVSFETAASLGIPGLTAAHAVFNGGDVAGQTLLIQGGAGTVGYLAVQFATWAGARVIATTGQSGAERAKSAGADVVVDYSATDLAQQVLDANGGAPVDQIIEVEFGANIALDAEVIKPNGRIAAYGSAKVMEPTLPFLPLLFKAVTIDIILVYLLTETERALAIEKTHQALADGALHCPVEQTFALSDTIKAHEAVEAGARAGAILIDCEG</sequence>
<gene>
    <name evidence="3" type="ORF">LCGC14_0189570</name>
</gene>
<name>A0A0F9XPW3_9ZZZZ</name>
<feature type="domain" description="Enoyl reductase (ER)" evidence="2">
    <location>
        <begin position="11"/>
        <end position="325"/>
    </location>
</feature>
<dbReference type="EMBL" id="LAZR01000079">
    <property type="protein sequence ID" value="KKN94343.1"/>
    <property type="molecule type" value="Genomic_DNA"/>
</dbReference>
<dbReference type="SUPFAM" id="SSF50129">
    <property type="entry name" value="GroES-like"/>
    <property type="match status" value="1"/>
</dbReference>
<reference evidence="3" key="1">
    <citation type="journal article" date="2015" name="Nature">
        <title>Complex archaea that bridge the gap between prokaryotes and eukaryotes.</title>
        <authorList>
            <person name="Spang A."/>
            <person name="Saw J.H."/>
            <person name="Jorgensen S.L."/>
            <person name="Zaremba-Niedzwiedzka K."/>
            <person name="Martijn J."/>
            <person name="Lind A.E."/>
            <person name="van Eijk R."/>
            <person name="Schleper C."/>
            <person name="Guy L."/>
            <person name="Ettema T.J."/>
        </authorList>
    </citation>
    <scope>NUCLEOTIDE SEQUENCE</scope>
</reference>
<proteinExistence type="predicted"/>
<dbReference type="InterPro" id="IPR013154">
    <property type="entry name" value="ADH-like_N"/>
</dbReference>
<dbReference type="Gene3D" id="3.40.50.720">
    <property type="entry name" value="NAD(P)-binding Rossmann-like Domain"/>
    <property type="match status" value="1"/>
</dbReference>
<dbReference type="AlphaFoldDB" id="A0A0F9XPW3"/>
<dbReference type="CDD" id="cd08253">
    <property type="entry name" value="zeta_crystallin"/>
    <property type="match status" value="1"/>
</dbReference>
<dbReference type="PANTHER" id="PTHR44154">
    <property type="entry name" value="QUINONE OXIDOREDUCTASE"/>
    <property type="match status" value="1"/>
</dbReference>
<dbReference type="PANTHER" id="PTHR44154:SF1">
    <property type="entry name" value="QUINONE OXIDOREDUCTASE"/>
    <property type="match status" value="1"/>
</dbReference>
<dbReference type="Gene3D" id="3.90.180.10">
    <property type="entry name" value="Medium-chain alcohol dehydrogenases, catalytic domain"/>
    <property type="match status" value="1"/>
</dbReference>
<dbReference type="InterPro" id="IPR051603">
    <property type="entry name" value="Zinc-ADH_QOR/CCCR"/>
</dbReference>
<dbReference type="Pfam" id="PF00107">
    <property type="entry name" value="ADH_zinc_N"/>
    <property type="match status" value="1"/>
</dbReference>
<comment type="caution">
    <text evidence="3">The sequence shown here is derived from an EMBL/GenBank/DDBJ whole genome shotgun (WGS) entry which is preliminary data.</text>
</comment>
<dbReference type="InterPro" id="IPR020843">
    <property type="entry name" value="ER"/>
</dbReference>
<accession>A0A0F9XPW3</accession>
<dbReference type="InterPro" id="IPR013149">
    <property type="entry name" value="ADH-like_C"/>
</dbReference>